<evidence type="ECO:0000313" key="3">
    <source>
        <dbReference type="Proteomes" id="UP001165561"/>
    </source>
</evidence>
<dbReference type="EMBL" id="JARACI010000889">
    <property type="protein sequence ID" value="MDD9206455.1"/>
    <property type="molecule type" value="Genomic_DNA"/>
</dbReference>
<dbReference type="Proteomes" id="UP001165561">
    <property type="component" value="Unassembled WGS sequence"/>
</dbReference>
<dbReference type="SUPFAM" id="SSF54909">
    <property type="entry name" value="Dimeric alpha+beta barrel"/>
    <property type="match status" value="1"/>
</dbReference>
<organism evidence="2 3">
    <name type="scientific">Georgenia halotolerans</name>
    <dbReference type="NCBI Taxonomy" id="3028317"/>
    <lineage>
        <taxon>Bacteria</taxon>
        <taxon>Bacillati</taxon>
        <taxon>Actinomycetota</taxon>
        <taxon>Actinomycetes</taxon>
        <taxon>Micrococcales</taxon>
        <taxon>Bogoriellaceae</taxon>
        <taxon>Georgenia</taxon>
    </lineage>
</organism>
<reference evidence="2" key="1">
    <citation type="submission" date="2023-02" db="EMBL/GenBank/DDBJ databases">
        <title>Georgenia sp.10Sc9-8, isolated from a soil sample collected from the Taklamakan desert.</title>
        <authorList>
            <person name="Liu S."/>
        </authorList>
    </citation>
    <scope>NUCLEOTIDE SEQUENCE</scope>
    <source>
        <strain evidence="2">10Sc9-8</strain>
    </source>
</reference>
<keyword evidence="3" id="KW-1185">Reference proteome</keyword>
<evidence type="ECO:0000313" key="2">
    <source>
        <dbReference type="EMBL" id="MDD9206455.1"/>
    </source>
</evidence>
<accession>A0ABT5TZB6</accession>
<gene>
    <name evidence="2" type="ORF">PU560_08225</name>
</gene>
<comment type="caution">
    <text evidence="2">The sequence shown here is derived from an EMBL/GenBank/DDBJ whole genome shotgun (WGS) entry which is preliminary data.</text>
</comment>
<dbReference type="Pfam" id="PF03992">
    <property type="entry name" value="ABM"/>
    <property type="match status" value="1"/>
</dbReference>
<proteinExistence type="predicted"/>
<evidence type="ECO:0000259" key="1">
    <source>
        <dbReference type="Pfam" id="PF03992"/>
    </source>
</evidence>
<protein>
    <recommendedName>
        <fullName evidence="1">ABM domain-containing protein</fullName>
    </recommendedName>
</protein>
<name>A0ABT5TZB6_9MICO</name>
<dbReference type="Gene3D" id="3.30.70.100">
    <property type="match status" value="1"/>
</dbReference>
<sequence>MGNIELVVQGTATDVRGFTELAQRMCAFVEANEPGTLRYDCFADADSGRFLWQEVYGSENALLQHLQHLAENRFMDEAAQVAEFEAMTALGDIGDPDVHRWLAESGTPALRHVTGAARRPSQ</sequence>
<dbReference type="InterPro" id="IPR007138">
    <property type="entry name" value="ABM_dom"/>
</dbReference>
<feature type="domain" description="ABM" evidence="1">
    <location>
        <begin position="23"/>
        <end position="68"/>
    </location>
</feature>
<dbReference type="InterPro" id="IPR011008">
    <property type="entry name" value="Dimeric_a/b-barrel"/>
</dbReference>